<name>A0ABQ3D322_9RHOB</name>
<keyword evidence="6" id="KW-1185">Reference proteome</keyword>
<dbReference type="SUPFAM" id="SSF46785">
    <property type="entry name" value="Winged helix' DNA-binding domain"/>
    <property type="match status" value="1"/>
</dbReference>
<evidence type="ECO:0000313" key="5">
    <source>
        <dbReference type="EMBL" id="GHA53121.1"/>
    </source>
</evidence>
<dbReference type="PANTHER" id="PTHR43132:SF2">
    <property type="entry name" value="ARSENICAL RESISTANCE OPERON REPRESSOR ARSR-RELATED"/>
    <property type="match status" value="1"/>
</dbReference>
<dbReference type="RefSeq" id="WP_189640440.1">
    <property type="nucleotide sequence ID" value="NZ_BMZF01000004.1"/>
</dbReference>
<dbReference type="Pfam" id="PF12840">
    <property type="entry name" value="HTH_20"/>
    <property type="match status" value="1"/>
</dbReference>
<dbReference type="InterPro" id="IPR036388">
    <property type="entry name" value="WH-like_DNA-bd_sf"/>
</dbReference>
<dbReference type="PANTHER" id="PTHR43132">
    <property type="entry name" value="ARSENICAL RESISTANCE OPERON REPRESSOR ARSR-RELATED"/>
    <property type="match status" value="1"/>
</dbReference>
<feature type="domain" description="HTH arsR-type" evidence="4">
    <location>
        <begin position="1"/>
        <end position="96"/>
    </location>
</feature>
<sequence>MDSIDKTAQVFHALSHPRRVMILRCLMGRSNEPIAVGALQRETKIPAASLTHHLQIMERSGVLVQKTKGRFTLYTLDAKILARVLGHVQNQIDMGIGTDHIEPVVCHEVDAKPKIPMPMAPPPPTKRFLGLRG</sequence>
<reference evidence="6" key="1">
    <citation type="journal article" date="2019" name="Int. J. Syst. Evol. Microbiol.">
        <title>The Global Catalogue of Microorganisms (GCM) 10K type strain sequencing project: providing services to taxonomists for standard genome sequencing and annotation.</title>
        <authorList>
            <consortium name="The Broad Institute Genomics Platform"/>
            <consortium name="The Broad Institute Genome Sequencing Center for Infectious Disease"/>
            <person name="Wu L."/>
            <person name="Ma J."/>
        </authorList>
    </citation>
    <scope>NUCLEOTIDE SEQUENCE [LARGE SCALE GENOMIC DNA]</scope>
    <source>
        <strain evidence="6">KCTC 32465</strain>
    </source>
</reference>
<organism evidence="5 6">
    <name type="scientific">Paramylibacter ulvae</name>
    <dbReference type="NCBI Taxonomy" id="1651968"/>
    <lineage>
        <taxon>Bacteria</taxon>
        <taxon>Pseudomonadati</taxon>
        <taxon>Pseudomonadota</taxon>
        <taxon>Alphaproteobacteria</taxon>
        <taxon>Rhodobacterales</taxon>
        <taxon>Paracoccaceae</taxon>
        <taxon>Paramylibacter</taxon>
    </lineage>
</organism>
<dbReference type="InterPro" id="IPR051011">
    <property type="entry name" value="Metal_resp_trans_reg"/>
</dbReference>
<dbReference type="SMART" id="SM00418">
    <property type="entry name" value="HTH_ARSR"/>
    <property type="match status" value="1"/>
</dbReference>
<dbReference type="PROSITE" id="PS50987">
    <property type="entry name" value="HTH_ARSR_2"/>
    <property type="match status" value="1"/>
</dbReference>
<dbReference type="EMBL" id="BMZF01000004">
    <property type="protein sequence ID" value="GHA53121.1"/>
    <property type="molecule type" value="Genomic_DNA"/>
</dbReference>
<accession>A0ABQ3D322</accession>
<dbReference type="Gene3D" id="1.10.10.10">
    <property type="entry name" value="Winged helix-like DNA-binding domain superfamily/Winged helix DNA-binding domain"/>
    <property type="match status" value="1"/>
</dbReference>
<proteinExistence type="predicted"/>
<dbReference type="InterPro" id="IPR036390">
    <property type="entry name" value="WH_DNA-bd_sf"/>
</dbReference>
<dbReference type="InterPro" id="IPR001845">
    <property type="entry name" value="HTH_ArsR_DNA-bd_dom"/>
</dbReference>
<keyword evidence="2" id="KW-0238">DNA-binding</keyword>
<evidence type="ECO:0000256" key="3">
    <source>
        <dbReference type="ARBA" id="ARBA00023163"/>
    </source>
</evidence>
<gene>
    <name evidence="5" type="ORF">GCM10008927_18650</name>
</gene>
<evidence type="ECO:0000256" key="2">
    <source>
        <dbReference type="ARBA" id="ARBA00023125"/>
    </source>
</evidence>
<protein>
    <recommendedName>
        <fullName evidence="4">HTH arsR-type domain-containing protein</fullName>
    </recommendedName>
</protein>
<dbReference type="PRINTS" id="PR00778">
    <property type="entry name" value="HTHARSR"/>
</dbReference>
<dbReference type="CDD" id="cd00090">
    <property type="entry name" value="HTH_ARSR"/>
    <property type="match status" value="1"/>
</dbReference>
<keyword evidence="3" id="KW-0804">Transcription</keyword>
<dbReference type="Proteomes" id="UP000634455">
    <property type="component" value="Unassembled WGS sequence"/>
</dbReference>
<dbReference type="InterPro" id="IPR011991">
    <property type="entry name" value="ArsR-like_HTH"/>
</dbReference>
<comment type="caution">
    <text evidence="5">The sequence shown here is derived from an EMBL/GenBank/DDBJ whole genome shotgun (WGS) entry which is preliminary data.</text>
</comment>
<evidence type="ECO:0000256" key="1">
    <source>
        <dbReference type="ARBA" id="ARBA00023015"/>
    </source>
</evidence>
<evidence type="ECO:0000313" key="6">
    <source>
        <dbReference type="Proteomes" id="UP000634455"/>
    </source>
</evidence>
<keyword evidence="1" id="KW-0805">Transcription regulation</keyword>
<evidence type="ECO:0000259" key="4">
    <source>
        <dbReference type="PROSITE" id="PS50987"/>
    </source>
</evidence>